<keyword evidence="2" id="KW-0378">Hydrolase</keyword>
<protein>
    <submittedName>
        <fullName evidence="2">Alpha/beta hydrolase</fullName>
    </submittedName>
</protein>
<dbReference type="PANTHER" id="PTHR43689">
    <property type="entry name" value="HYDROLASE"/>
    <property type="match status" value="1"/>
</dbReference>
<organism evidence="2 3">
    <name type="scientific">Streptomyces humidus</name>
    <dbReference type="NCBI Taxonomy" id="52259"/>
    <lineage>
        <taxon>Bacteria</taxon>
        <taxon>Bacillati</taxon>
        <taxon>Actinomycetota</taxon>
        <taxon>Actinomycetes</taxon>
        <taxon>Kitasatosporales</taxon>
        <taxon>Streptomycetaceae</taxon>
        <taxon>Streptomyces</taxon>
    </lineage>
</organism>
<gene>
    <name evidence="2" type="ORF">GCM10010269_74300</name>
</gene>
<dbReference type="PANTHER" id="PTHR43689:SF8">
    <property type="entry name" value="ALPHA_BETA-HYDROLASES SUPERFAMILY PROTEIN"/>
    <property type="match status" value="1"/>
</dbReference>
<dbReference type="Proteomes" id="UP000606194">
    <property type="component" value="Unassembled WGS sequence"/>
</dbReference>
<comment type="caution">
    <text evidence="2">The sequence shown here is derived from an EMBL/GenBank/DDBJ whole genome shotgun (WGS) entry which is preliminary data.</text>
</comment>
<dbReference type="Pfam" id="PF00561">
    <property type="entry name" value="Abhydrolase_1"/>
    <property type="match status" value="1"/>
</dbReference>
<sequence length="228" mass="23450">MRKRSVLLIHGMGSSYEHNWVAPGWADLLRESGREVVGVELPGHGADGRTGDPTREAAQVVLDAASDSARVDAVGFSAGGYALMVAAARKPEAFGSVALLGVPDSGLRENHAGPAAMNAVADALLAAEEPAVGVPRLIRRLVDVAGNDRASVAAFARSSQPRAGTADLAAITARCLVVEGGADRGGPSEQVAAAIPRCSRVILKGVDHFAIARDIGCVDAVLRFLDAD</sequence>
<dbReference type="RefSeq" id="WP_063783569.1">
    <property type="nucleotide sequence ID" value="NZ_BMTL01000045.1"/>
</dbReference>
<evidence type="ECO:0000313" key="3">
    <source>
        <dbReference type="Proteomes" id="UP000606194"/>
    </source>
</evidence>
<dbReference type="EMBL" id="BMTL01000045">
    <property type="protein sequence ID" value="GGS24745.1"/>
    <property type="molecule type" value="Genomic_DNA"/>
</dbReference>
<dbReference type="InterPro" id="IPR029058">
    <property type="entry name" value="AB_hydrolase_fold"/>
</dbReference>
<accession>A0A918G8E5</accession>
<evidence type="ECO:0000313" key="2">
    <source>
        <dbReference type="EMBL" id="GGS24745.1"/>
    </source>
</evidence>
<proteinExistence type="predicted"/>
<dbReference type="SUPFAM" id="SSF53474">
    <property type="entry name" value="alpha/beta-Hydrolases"/>
    <property type="match status" value="1"/>
</dbReference>
<feature type="domain" description="AB hydrolase-1" evidence="1">
    <location>
        <begin position="6"/>
        <end position="113"/>
    </location>
</feature>
<keyword evidence="3" id="KW-1185">Reference proteome</keyword>
<name>A0A918G8E5_9ACTN</name>
<dbReference type="GO" id="GO:0016787">
    <property type="term" value="F:hydrolase activity"/>
    <property type="evidence" value="ECO:0007669"/>
    <property type="project" value="UniProtKB-KW"/>
</dbReference>
<dbReference type="Gene3D" id="3.40.50.1820">
    <property type="entry name" value="alpha/beta hydrolase"/>
    <property type="match status" value="1"/>
</dbReference>
<evidence type="ECO:0000259" key="1">
    <source>
        <dbReference type="Pfam" id="PF00561"/>
    </source>
</evidence>
<reference evidence="2" key="1">
    <citation type="journal article" date="2014" name="Int. J. Syst. Evol. Microbiol.">
        <title>Complete genome sequence of Corynebacterium casei LMG S-19264T (=DSM 44701T), isolated from a smear-ripened cheese.</title>
        <authorList>
            <consortium name="US DOE Joint Genome Institute (JGI-PGF)"/>
            <person name="Walter F."/>
            <person name="Albersmeier A."/>
            <person name="Kalinowski J."/>
            <person name="Ruckert C."/>
        </authorList>
    </citation>
    <scope>NUCLEOTIDE SEQUENCE</scope>
    <source>
        <strain evidence="2">JCM 4386</strain>
    </source>
</reference>
<dbReference type="AlphaFoldDB" id="A0A918G8E5"/>
<reference evidence="2" key="2">
    <citation type="submission" date="2020-09" db="EMBL/GenBank/DDBJ databases">
        <authorList>
            <person name="Sun Q."/>
            <person name="Ohkuma M."/>
        </authorList>
    </citation>
    <scope>NUCLEOTIDE SEQUENCE</scope>
    <source>
        <strain evidence="2">JCM 4386</strain>
    </source>
</reference>
<dbReference type="InterPro" id="IPR000073">
    <property type="entry name" value="AB_hydrolase_1"/>
</dbReference>